<keyword evidence="3" id="KW-1185">Reference proteome</keyword>
<name>F4LXC6_TEPAE</name>
<sequence length="156" mass="18032">MINRYLTLSARIKQEMSEIHSSVERAKAAWEKAYSQSDSLLLDSAALNLHDFYGGLERLFQLIAENMDGTIPTGASWHQELLRQMTADIPKIRPAVIDVDLRSKLDDYRAFRHIVRNVYAHNFIPEKMKPLVDNLDDVYSKIEEKLKSFCTFLESI</sequence>
<gene>
    <name evidence="2" type="ordered locus">TEPIRE1_0922</name>
</gene>
<dbReference type="InterPro" id="IPR048769">
    <property type="entry name" value="HepT-like_dom"/>
</dbReference>
<dbReference type="eggNOG" id="COG1669">
    <property type="taxonomic scope" value="Bacteria"/>
</dbReference>
<dbReference type="Pfam" id="PF20797">
    <property type="entry name" value="HepT-like_2"/>
    <property type="match status" value="1"/>
</dbReference>
<protein>
    <recommendedName>
        <fullName evidence="1">HepT-like domain-containing protein</fullName>
    </recommendedName>
</protein>
<dbReference type="KEGG" id="tep:TepRe1_0853"/>
<accession>F4LXC6</accession>
<evidence type="ECO:0000313" key="3">
    <source>
        <dbReference type="Proteomes" id="UP000010802"/>
    </source>
</evidence>
<dbReference type="EMBL" id="HF563609">
    <property type="protein sequence ID" value="CCP25642.1"/>
    <property type="molecule type" value="Genomic_DNA"/>
</dbReference>
<dbReference type="HOGENOM" id="CLU_131990_0_0_9"/>
<dbReference type="RefSeq" id="WP_013777951.1">
    <property type="nucleotide sequence ID" value="NC_015519.1"/>
</dbReference>
<proteinExistence type="predicted"/>
<dbReference type="STRING" id="1209989.TepRe1_0853"/>
<dbReference type="KEGG" id="tae:TepiRe1_0922"/>
<dbReference type="AlphaFoldDB" id="F4LXC6"/>
<feature type="domain" description="HepT-like" evidence="1">
    <location>
        <begin position="45"/>
        <end position="152"/>
    </location>
</feature>
<reference evidence="3" key="1">
    <citation type="journal article" date="2013" name="Genome Announc.">
        <title>First genome sequence of a syntrophic acetate-oxidizing bacterium, Tepidanaerobacter acetatoxydans strain Re1.</title>
        <authorList>
            <person name="Manzoor S."/>
            <person name="Bongcam-Rudloff E."/>
            <person name="Schnurer A."/>
            <person name="Muller B."/>
        </authorList>
    </citation>
    <scope>NUCLEOTIDE SEQUENCE [LARGE SCALE GENOMIC DNA]</scope>
    <source>
        <strain evidence="3">Re1</strain>
    </source>
</reference>
<evidence type="ECO:0000313" key="2">
    <source>
        <dbReference type="EMBL" id="CCP25642.1"/>
    </source>
</evidence>
<dbReference type="OrthoDB" id="9792853at2"/>
<dbReference type="Proteomes" id="UP000010802">
    <property type="component" value="Chromosome"/>
</dbReference>
<accession>L0S1J0</accession>
<evidence type="ECO:0000259" key="1">
    <source>
        <dbReference type="Pfam" id="PF20797"/>
    </source>
</evidence>
<organism evidence="2 3">
    <name type="scientific">Tepidanaerobacter acetatoxydans (strain DSM 21804 / JCM 16047 / Re1)</name>
    <dbReference type="NCBI Taxonomy" id="1209989"/>
    <lineage>
        <taxon>Bacteria</taxon>
        <taxon>Bacillati</taxon>
        <taxon>Bacillota</taxon>
        <taxon>Clostridia</taxon>
        <taxon>Thermosediminibacterales</taxon>
        <taxon>Tepidanaerobacteraceae</taxon>
        <taxon>Tepidanaerobacter</taxon>
    </lineage>
</organism>
<dbReference type="PATRIC" id="fig|1209989.3.peg.1023"/>